<sequence>MRYAVPLPVPVLGPAAAPLLRVPPEPGRQRPSRPRPAQARRAGGVPAPEEQRAPAVPAHCVPPPDGVPRTSAPSMLHRLAQERATGAFTRAGGTLFLVEGRIAHAESPAAPVLELLLTGAGFPSRTGRHHPAAPPDVIPSDPAPPAEVDTHAIRSLVEAGHVPGGTLELCARLALYDAAFFVLESAGGPGRFRKGVRHWLEDTPGGGAGAVTLAAAERATARRRALLDRIWPDARLDVLPPVPTAAVARTVTRPAASGAPVRTAAGGGAGLVPARRLAVLELADGVRNATDLSRALGRPAFHTLVDLRRLAAAGLVVPQGAGARTDTSARPVEPVPVRSPEAAPPPAAESAPPSDPRIAPPRTTVAEPARATAVEPPSGAPEEGAEVAAPPAVFPDPDVALLRRLRDALEAL</sequence>
<dbReference type="Proteomes" id="UP001202244">
    <property type="component" value="Chromosome"/>
</dbReference>
<protein>
    <recommendedName>
        <fullName evidence="4">Transcriptional regulator</fullName>
    </recommendedName>
</protein>
<evidence type="ECO:0000313" key="3">
    <source>
        <dbReference type="Proteomes" id="UP001202244"/>
    </source>
</evidence>
<accession>A0ABY3XLV7</accession>
<name>A0ABY3XLV7_9ACTN</name>
<feature type="compositionally biased region" description="Low complexity" evidence="1">
    <location>
        <begin position="1"/>
        <end position="20"/>
    </location>
</feature>
<organism evidence="2 3">
    <name type="scientific">Streptomyces tubbatahanensis</name>
    <dbReference type="NCBI Taxonomy" id="2923272"/>
    <lineage>
        <taxon>Bacteria</taxon>
        <taxon>Bacillati</taxon>
        <taxon>Actinomycetota</taxon>
        <taxon>Actinomycetes</taxon>
        <taxon>Kitasatosporales</taxon>
        <taxon>Streptomycetaceae</taxon>
        <taxon>Streptomyces</taxon>
    </lineage>
</organism>
<evidence type="ECO:0008006" key="4">
    <source>
        <dbReference type="Google" id="ProtNLM"/>
    </source>
</evidence>
<evidence type="ECO:0000313" key="2">
    <source>
        <dbReference type="EMBL" id="UNS95413.1"/>
    </source>
</evidence>
<feature type="compositionally biased region" description="Pro residues" evidence="1">
    <location>
        <begin position="342"/>
        <end position="359"/>
    </location>
</feature>
<feature type="region of interest" description="Disordered" evidence="1">
    <location>
        <begin position="320"/>
        <end position="395"/>
    </location>
</feature>
<feature type="region of interest" description="Disordered" evidence="1">
    <location>
        <begin position="1"/>
        <end position="64"/>
    </location>
</feature>
<evidence type="ECO:0000256" key="1">
    <source>
        <dbReference type="SAM" id="MobiDB-lite"/>
    </source>
</evidence>
<feature type="compositionally biased region" description="Low complexity" evidence="1">
    <location>
        <begin position="329"/>
        <end position="341"/>
    </location>
</feature>
<feature type="compositionally biased region" description="Low complexity" evidence="1">
    <location>
        <begin position="35"/>
        <end position="59"/>
    </location>
</feature>
<keyword evidence="3" id="KW-1185">Reference proteome</keyword>
<gene>
    <name evidence="2" type="ORF">MMF93_02215</name>
</gene>
<reference evidence="2 3" key="1">
    <citation type="journal article" date="2023" name="Microbiol. Spectr.">
        <title>Synergy between Genome Mining, Metabolomics, and Bioinformatics Uncovers Antibacterial Chlorinated Carbazole Alkaloids and Their Biosynthetic Gene Cluster from Streptomyces tubbatahanensis sp. nov., a Novel Actinomycete Isolated from Sulu Sea, Philippines.</title>
        <authorList>
            <person name="Tenebro C.P."/>
            <person name="Trono D.J.V.L."/>
            <person name="Balida L.A.P."/>
            <person name="Bayog L.K.A."/>
            <person name="Bruna J.R."/>
            <person name="Sabido E.M."/>
            <person name="Caspe D.P.C."/>
            <person name="de Los Santos E.L.C."/>
            <person name="Saludes J.P."/>
            <person name="Dalisay D.S."/>
        </authorList>
    </citation>
    <scope>NUCLEOTIDE SEQUENCE [LARGE SCALE GENOMIC DNA]</scope>
    <source>
        <strain evidence="2 3">DSD3025</strain>
    </source>
</reference>
<dbReference type="RefSeq" id="WP_242749065.1">
    <property type="nucleotide sequence ID" value="NZ_CP093846.1"/>
</dbReference>
<feature type="compositionally biased region" description="Low complexity" evidence="1">
    <location>
        <begin position="373"/>
        <end position="395"/>
    </location>
</feature>
<dbReference type="EMBL" id="CP093846">
    <property type="protein sequence ID" value="UNS95413.1"/>
    <property type="molecule type" value="Genomic_DNA"/>
</dbReference>
<proteinExistence type="predicted"/>